<dbReference type="Proteomes" id="UP000249886">
    <property type="component" value="Unassembled WGS sequence"/>
</dbReference>
<name>A0A8B4GTY9_9CORY</name>
<evidence type="ECO:0000313" key="2">
    <source>
        <dbReference type="Proteomes" id="UP000249886"/>
    </source>
</evidence>
<comment type="caution">
    <text evidence="1">The sequence shown here is derived from an EMBL/GenBank/DDBJ whole genome shotgun (WGS) entry which is preliminary data.</text>
</comment>
<dbReference type="EMBL" id="UARK01000001">
    <property type="protein sequence ID" value="SPW24562.1"/>
    <property type="molecule type" value="Genomic_DNA"/>
</dbReference>
<dbReference type="AlphaFoldDB" id="A0A8B4GTY9"/>
<sequence>MPAKERPCLEHMQRCPGLLVAFSLSLVSFKIGGHKPETMLRTSAAQAMGTFTPAAQVLSWSFGQLRTPENPG</sequence>
<gene>
    <name evidence="1" type="ORF">NCTC10254_00943</name>
</gene>
<organism evidence="1 2">
    <name type="scientific">Corynebacterium matruchotii</name>
    <dbReference type="NCBI Taxonomy" id="43768"/>
    <lineage>
        <taxon>Bacteria</taxon>
        <taxon>Bacillati</taxon>
        <taxon>Actinomycetota</taxon>
        <taxon>Actinomycetes</taxon>
        <taxon>Mycobacteriales</taxon>
        <taxon>Corynebacteriaceae</taxon>
        <taxon>Corynebacterium</taxon>
    </lineage>
</organism>
<protein>
    <submittedName>
        <fullName evidence="1">Uncharacterized protein</fullName>
    </submittedName>
</protein>
<evidence type="ECO:0000313" key="1">
    <source>
        <dbReference type="EMBL" id="SPW24562.1"/>
    </source>
</evidence>
<reference evidence="1 2" key="1">
    <citation type="submission" date="2018-06" db="EMBL/GenBank/DDBJ databases">
        <authorList>
            <consortium name="Pathogen Informatics"/>
            <person name="Doyle S."/>
        </authorList>
    </citation>
    <scope>NUCLEOTIDE SEQUENCE [LARGE SCALE GENOMIC DNA]</scope>
    <source>
        <strain evidence="1 2">NCTC10254</strain>
    </source>
</reference>
<accession>A0A8B4GTY9</accession>
<proteinExistence type="predicted"/>